<dbReference type="InterPro" id="IPR020843">
    <property type="entry name" value="ER"/>
</dbReference>
<reference evidence="15 16" key="1">
    <citation type="submission" date="2020-03" db="EMBL/GenBank/DDBJ databases">
        <title>Genome mining and metabolic profiling illuminate the polycyclic tetramate macrolactams from Streptomyces koyangensis SCSIO 5802.</title>
        <authorList>
            <person name="Ding W."/>
        </authorList>
    </citation>
    <scope>NUCLEOTIDE SEQUENCE [LARGE SCALE GENOMIC DNA]</scope>
    <source>
        <strain evidence="15 16">SCSIO 5802</strain>
        <plasmid evidence="15 16">unnamed</plasmid>
    </source>
</reference>
<dbReference type="InterPro" id="IPR036736">
    <property type="entry name" value="ACP-like_sf"/>
</dbReference>
<dbReference type="InterPro" id="IPR001227">
    <property type="entry name" value="Ac_transferase_dom_sf"/>
</dbReference>
<dbReference type="Pfam" id="PF02801">
    <property type="entry name" value="Ketoacyl-synt_C"/>
    <property type="match status" value="4"/>
</dbReference>
<evidence type="ECO:0000256" key="6">
    <source>
        <dbReference type="ARBA" id="ARBA00022737"/>
    </source>
</evidence>
<dbReference type="InterPro" id="IPR016036">
    <property type="entry name" value="Malonyl_transacylase_ACP-bd"/>
</dbReference>
<dbReference type="InterPro" id="IPR057326">
    <property type="entry name" value="KR_dom"/>
</dbReference>
<dbReference type="InterPro" id="IPR049900">
    <property type="entry name" value="PKS_mFAS_DH"/>
</dbReference>
<evidence type="ECO:0000256" key="9">
    <source>
        <dbReference type="ARBA" id="ARBA00023315"/>
    </source>
</evidence>
<keyword evidence="3" id="KW-0596">Phosphopantetheine</keyword>
<dbReference type="InterPro" id="IPR014031">
    <property type="entry name" value="Ketoacyl_synth_C"/>
</dbReference>
<dbReference type="InterPro" id="IPR054514">
    <property type="entry name" value="RhiE-like_linker"/>
</dbReference>
<dbReference type="InterPro" id="IPR015083">
    <property type="entry name" value="NorB/c/GfsB-D-like_docking"/>
</dbReference>
<dbReference type="InterPro" id="IPR013968">
    <property type="entry name" value="PKS_KR"/>
</dbReference>
<feature type="active site" description="Proton acceptor; for dehydratase activity" evidence="10">
    <location>
        <position position="5514"/>
    </location>
</feature>
<evidence type="ECO:0000256" key="11">
    <source>
        <dbReference type="SAM" id="MobiDB-lite"/>
    </source>
</evidence>
<dbReference type="SUPFAM" id="SSF55048">
    <property type="entry name" value="Probable ACP-binding domain of malonyl-CoA ACP transacylase"/>
    <property type="match status" value="4"/>
</dbReference>
<evidence type="ECO:0000256" key="2">
    <source>
        <dbReference type="ARBA" id="ARBA00004792"/>
    </source>
</evidence>
<dbReference type="Proteomes" id="UP000596311">
    <property type="component" value="Plasmid unnamed"/>
</dbReference>
<sequence length="6717" mass="694544">MADDQKYLDYLRRLTADLRQTRRRLRIAEARGSEPVAVVGMACRYPGDVRSPEDLWDMVSSGRDGISGFPVNRGWDTAAIYDEAPDAAGTTYVREGGFVHEAGDFDAALFNISPREALAMDPQQRLFLETSWEALERAGLDPLSVRGSRTGVFVGSSSSAYGAGLRALPEGVEGHLLTGSAPSVVSGRVAYALGLEGPAVTVDTACSSSLVATHLAVQALRSGECDAALAGGVTVMTSPGIFTEFSRQRGLAADGRCKPFSADADGTGWAEGSGVLVLRRLSDARRRGDRVLAVIRGSAVNQDGASNGLTAPNGPAQERVILAALENARLDPADVDAVEAHGTGTTLGDPIEAQALLATYGQGNRSEPLLLGSVKSNIGHAQAASGVAGLIKMVLALGHEELPPTLHVSEPTPHVDWSQGQVRLLTDPVAWPQDPERPRRAGVSSFSISGTNVHIILEGPDATPGRTDDETAEPGDDAPRTTAESGPLPDDTARPALPVVPWLLSGHTPEALAAQADRLTGTTDSDPAGVGRSLLSRAVLEHRAVVVGEDRVEALRALARGVAHPGVVRGVARSGGAPVLVFPGQGSQWLGMGRELAGWSPVFRESLEECAAALEPFTDWSLWDVLESEDEALWGRVDVVQPVLWALMVSLGRLWRSAGVVPSAVVGHSQGEIAAAVVAGALSLGDGARVVALRSRALRALAGRGGMVSLAAGPETARELVEGFGGRVSVAAVNGPGSTVVSGEPEALDALIASCEARGVRARRVPVDYASHSVHVEELRERILSDLAPVEPKSSVVPLYSSLTGGRIDTATMGAEYWYENLRSLVRFDEATGALLADGRSVFLECSPHPVLTPGIEQSVEASEHPGVTLSTLHRDKGDATRWLTALAEAHVAGVQVDWTTVLPEARPVDLPTYAFQHTHYWMTEPPEVTRALDAATGGDPDETEFWDAVDRLDYDQVAGTLHLESGDGLETVLPALSVWRRDRAERSTVDAWRYRVAWQPADRAATTALDGAWLLVSAAGKDADHAARLAQALREAGGDLTELTVPDSGLDRWGLSQLLREAAESAGAPVTGVLSLLADDHRPHPEDPAVSVGLGATLTLVQALADAEITAPLWCATTGAVAAHRADPAPDPAAARVWGLGRVAALEHPERWGGLIDLPATPEPRALARLAAVLTGDEDQVAVRAEGVYVRRLLHAPSSAPGDTAPPTAAPEAVLITGGTGALGAETARMLARRGTRKLVLSSRRGEEAPGAAELVAELAALGATATVVACDVADREALAALLAAHPVTGVVHAAGVDPVLAIDATSVRELAEGLRAKATGAEHLDALLPDAELFVLFSSIAGIWGSGGQGSYAAANAHLDALATARRAAGRAATAVSWGSWAEAGMAARDGADDYLRRRGLRPMAAALCIAALERAIDSDDACVTVADVDWARFTPAFTSRRPSPLLAALPEAAAALAAGADGDEGRTGGAGNTAASAVRTLLAGVPESEWARTLVDLVRRETATVLGYPEPVDAERPFKDLGVDSLTALQVRKRVAEAAGLQLPATLVFDHPTPSAVARHLLSLIGEDERTAVTAATATATDEPLAIVSMACRYPGGVDSPEALWDLVAEGRDGVGPFPADRGWQAAPGVDVNFALEGGFVHDATDFDAGLFGISPREALAMDPQQRLLLETAWEALERAGMNPRTLQGTPTGVFVGASPSGYGVGATDSGSEGHFLTGMSGSVLSGRVAYAFGLEGPAVTVDTACSSSLVALHLAAQSLRTGECSMAVVGGVAVMSTPGVFAEFDRQDGLASDGRCKAFAAAADGTGWGEGVGVLLVERLSDALERGHEVLAVVRASAVNQDGASNGLTAPNGPAQQRVVRAALAAAGLAASEVDAVEAHGTGTRLGDPIEAQALLATYGQERGAEPLYLGSVKSNIGHTQAASGVAGVIKMVEAMRRGVLPATLHVDEPTPHVDWSAGAVELLAQAREWPEAGRPRRAGVSSFGVSGTNAHVILEQAGVEVAEAEVPVGAGAAGPWVLSARSRDALVAQAGRLEAFLAGRPDVAASAVAYSLATGRAPLEHRAVVLGEDRDDLLAGVRALAAGDPSQRVVTGTVRAGRTGFLFSGQGAQRPGMGRELYETYPVFADAFDAVCARVDLDRPLRDVVFGEDAELLARTAYTQPALFAVEVALFRLVESWSVTPDVLVGHSIGELAAAHVAGVLSLDDACALVSARARLMDALPEGGAMLAVEAAESSLDLPEGVDLAAVNGPTSVTVSGDAEAISALEERLRSEGVRVKRLTVSHAFHSHLMEPMLADFATVAESLTYHAPTIPVVATAPGDMATPAYWVSQIREPVRFADAVASLADLRAYLELGPDGVLSALVPHIVEEVTAVPALRAGTGETTAFDRALAGLYVHGAAVDWGRVMSGPGVGLPTYAFQRERYWLGGVDAVEGVVVAEDEVFWSAVESGEGGALAEVLGLEAGVVEGVLPALVGWRRSRVERSRAEGMRYRVSWSVVDGGAGVLSGRWLVVASEGVDAERVEACVGALVRGGAEPLVVVLDDGELDRWELAGRLTEEDGFGGGFAGVLSLVGLDARVGVVGVPVGVPVGVAGSLALVQALGDAEIGVPLWCVTSGAVSTGRADGVVVPEQAMVWGLGRVAALEFPQRWGGLVDLPVVWDERVGGRLAGVLGGVEDQVAVRASGTFARRLVRVAAGAGRPGEFVSGGAVLVTGGTGALGAAVARRLAVRGVRELVLTSRRGLGAPGAAELVAELAGLGARATVVACDVADREALAGLLGEHPVTGVVHAAGVVDTVPLVGVGLEEFAEVLRAKTLGARYLDELVPDADMFVLFSSIAGVWGSGGQAAYAAANAYLDGLAEARRARGRVATSVAWGPWADAGMLVEENAEEFLRRRGLTPLPPELGVSILEDAVGRDLGCIVAADADWTRFAPAFGSGRATTLFDEVPEAVAASGAASPPEADSDTTPLMAALAGKGPAERRALLLDAVRAGAAAVLGHAHADSVPVELSFSSLGFDSLTAVDLRDRLAAATGLSLSATLVFDHPTAQALAGHLADLLPSATPGDTPVANTLRPVADPDEPIAIVSMACRFPGGVRSPEDLWDLVASGADGIGAFPTDRDWDLAALQETGAFAAEGGFVHDATEFDAGLFGISPREAIAMDPQQRLLLETAWEALERAGRNPRTFQATSTGVFVGASTSGYGTGGRTEGADGHLMTGMAGSVLSGRVAYAFGLEGPAVTVDTACSSSLVALHLAAQSLRNGECSMALAGGVTVIVGPDIFAEFDRQDGLASDGRCKAFGAGADGTGWGEGVGLLLLERLSDARRNGHEVLGVIRGSAVNQDGASNGLTAPNGPAQQRVVRAALAAAGLAASEVDAVEAHGTGTRLGDPIEAQALLATYGQERGAEPLFLGSVKSNIGHTQAASGVAGVIKMVEAMRRGVLPATLHVDEPTPHVDWSAGAVELLAQAREWPEAGRPRRAGVSSFGVSGTNAHVILEQAGVEVAEAEVPVGAGAAGPWVLSARSRDALVAQAGRLEAFLAGRPDVAASAVAYSLATGRAPLEHRAVVLGEDREELVAGVRALAEDRAVPSVIRDETMPGGLALLFTGQGAQRAGMGRELYETYPVFADAFDAVCARVDLDRPLRDVVFEDAEELDRTVYAQPALFAVEVALFRLVESWGVTPDVLVGHSIGELAAAHVAGVLSLDDACALVSARGRLMGALPEGGAMLAVEASEDGLDLPEGVDLAAVNGPTSVTVSGDAEAISALEERLRAEGVRVKRLAVSHAFHSHLMEPMLAEFAAVAESLTYRAPTVPVVTTAPGDIATPAYWVSQIREPVRFAEAVASLGGVRTALELGPAGVLSAFVAEQGDTLVAVPALRPDRPEAATFVAALARLHTRGVPVAWDRVMSGPGVGLPTYAFQRERYWLGGVDAVEGVAVAEDEAFWSAVESGEGGALAEVLGLDAGVVEGVLPALVGWRRSRVERSRAEGMRYRVSWSVVDGGAGVLSGRWLVVASEGVAGERVEACVGALVRGGAEPVVVVLDDGELDRWELAGRLTEEDGFGGGFAGVLSLVGLDARTGVVGVPVGVPVGVAGSLALVQALGDAEIGVPLWCVTSGAVSTGRADGVVVPEQAMVWGLGRVAALEFPQRWGGLVDLPVVWDERVGGRLAGVLGGVEDQVAVRASGMFARRLVRVAAGAGRPGEFVSGGAVLVTGGTGALGAAVARRLAVRGVRELVLTSRRGLGAPGAAELVAELAGLGARATVVACDVADREALAGLLGEHPVTGVVHAAGVVDTVPLVGVGLEEFAEVLRAKTLGARYLDELVPDADMFVLFSSIAGVWGSGGQAAYAAANAYLDGLAEARRARGRVATSVAWGPWADAGMLVDGEAEEHLRRRGLLPLDPELSVTALEQAVAHDLGCLTFADVDWERFATSFTAVRPTPLFDELPEVARREAAVTVRDQGTPLRRRVAELGPQQREQVLLALVRDEAAATLGHSGSDTVPPLRAFSDLGFDSLMAVELRGRLSEATGLDLPATLVFDYPTAQDLTTHLAGLLAAGLPAGAGAEEGTPDAEAATARDVQDEPLAVIGMSCRFPGGVQSPEDLWDLVAGGVDAVGDCPAERGWPLHSVDAAGEPRPLQGGFLADIASFDAGLFNISPREAVVMDPQQRLLLETAWEVFERAGIDPLSLRGSRTGVFAGANNHDYTSLPGETPEGGEGYLATGSSASVLSGRISYTFGLEGPAVTVDTACSSGLVALHLAGQALRRGECSLALAGGVVTMSTPGVFAEFGKQDAMAADGRCKAFSDEADGTGWGEGAGILLLERLSDARRNGHHVLAVVRGSAVNQDGASNGLTAPNGPSQQRVIRAALAEAGLTPADVDMVEAHGTGTKLGDPIEAQAVLATYGQDRAADEPLWLGSVKSNIGHTQAASGIAGVIKGAMAMRAGRMPRTLFAGRPTTQVDWTAGNVQLLAEERAWPERSRPRRVGVSSFGMSGTNAHVILEQAPAEEPAAPEPAEPAPVRDETAEPVAPARPVPWLLSADTPDGLRDQARRLAGSAPVADSSGDPLDVAWTLATARATLTERAVVLAPEGLAALADGGESPALRRGTARQTGGPVFVFPGQGAQWTGMAARLIDTEPVFRARLEECERALAPYLDFSPIAVIRGEDPDHAGVDRADVVQPLLWAVMVSLAALWRASGVEPAAVIGASQGELAAAVVAGAVALPDAARVVAARSRAIADQLSGRSGLISLPLSEAEAGELLATLDGPLWTAALNGPRTTVVGGESTALAELTAACDRRGLRARRVGIDYASHTVLVEPLRPVFEALPRTPAAPGDVPFYSTVTGAALDTTELDPGYWYRNLRETVRLDQAVRAAVAAGHTTFLEISPHPVLTPGITETLDATDTPGAVLTTLRRGEDDVHRWVLALAEAHCAGADVDWPALLGGPAGRRVLDLPTYPFQQRRYWPDIRPAADVTTAGLSGVRHPLLGAAAPLAGGGTLWTGLLSTATHPWLAEHTIGETVLLPGTAFVELALHASPDGLDELTLQAPLVIPAGAAVTLQMLVGEPAEDGRRPVTVSSRPQTPGTPDEAGAAWTTHATGFLAGAGTLEATPEPGTATPWPPAGAEPVPVDGCYEALAAAGYTYGPVFQGLKALWRTEDELCAEVALPDAARADAERFGLHPALFDAALHAAGAGGLLTGTGLLPFAWEGVRLHATGADTLRVRLRPAGRDALSLVATDTAGAPVAEVASLTLRQIGSDALRRAARAADLDVLHRVEWAPATEGPALPPVLVGHPPAALAPLAATRYDDLEALGAALDAGEPVPEAVLWCGSRPGGEQTADAVHAAVHEALHAIHTWLADARFTGSRLVALTARAVAVGAGEGVLDLPGAAVHGLLRSARSEHPDHFALIDADGHPDSAAALPAALGSPEPDLAVRAGALLAPRLARGAAPAPAGEPVPGTRLDTTGEGTLENLAFVPAPEALADLGPTQVRVAMRAAGVNFRDVVMALGMVPGQRGMGTEGAGVVLETGAEVTDLAPGDRVFGLFAGAFGPTAVTDRRVLARMRPEWNFAEAASVPTPFLTAYYGLVDVAGATAGETLLVHAAAGGVGMAAVQLARHLGLETYGTASPGKWRATGLPAERLASSRSTEFEERVREATGGRGVDIVLNSLEGPFIDASLRLLAPGGRFVEMGKTDIRDRARVTADHPGTHYDVFDLMSTDRGRIAEIFTEIIDLFERGVLELLPLTAWDLRDAAEAFRFMGRGRHIGKNVLTLPAAPDPDGTVLLTGGTGALAGLLARHLVAEHGVRHLVLASRNGPAAPGADRLTAELAEAGATVRVEACDVADREALAALLAGLERPLTGVVHAAGILDDGMTDALTPQRADRVLAPKADAALHLDELTAHQDLAFFVLFSSAAATFGSPGQASYSAANAVLDALAHRRRVRGLAGQSLAWGLWDTEGGMAGGLGRRERDRAATAGLIGADQGMALFDTARTLPHAHLVPVTLDLVRLREQADGEPVPALLRGLVRAPARRTRAGAAAPRDLAADLARLPEPEQRRTVLDLVRAHAAAVLGYDGPDAVAAEHAFTKLGFDSLTAVELRNRLTKATTLRLPAGLVFDHPTPAALATHLWTELAGSTDPARADTAAVLAGLDQLEAAVGRLTGAEDGGPAVADRLRALLARVTEGEPDPAGVKTAVADRLEEASASDVFDFIDKELGLS</sequence>
<name>A0ABX7ERI4_9ACTN</name>
<keyword evidence="16" id="KW-1185">Reference proteome</keyword>
<dbReference type="CDD" id="cd00833">
    <property type="entry name" value="PKS"/>
    <property type="match status" value="4"/>
</dbReference>
<feature type="domain" description="Carrier" evidence="12">
    <location>
        <begin position="6556"/>
        <end position="6631"/>
    </location>
</feature>
<feature type="region of interest" description="Disordered" evidence="11">
    <location>
        <begin position="5563"/>
        <end position="5590"/>
    </location>
</feature>
<dbReference type="Pfam" id="PF22336">
    <property type="entry name" value="RhiE-like_linker"/>
    <property type="match status" value="1"/>
</dbReference>
<dbReference type="SMART" id="SM00822">
    <property type="entry name" value="PKS_KR"/>
    <property type="match status" value="4"/>
</dbReference>
<dbReference type="InterPro" id="IPR032821">
    <property type="entry name" value="PKS_assoc"/>
</dbReference>
<feature type="active site" description="Proton donor; for dehydratase activity" evidence="10">
    <location>
        <position position="5684"/>
    </location>
</feature>
<gene>
    <name evidence="15" type="ORF">G9U55_30555</name>
</gene>
<evidence type="ECO:0000256" key="10">
    <source>
        <dbReference type="PROSITE-ProRule" id="PRU01363"/>
    </source>
</evidence>
<feature type="region of interest" description="Disordered" evidence="11">
    <location>
        <begin position="457"/>
        <end position="495"/>
    </location>
</feature>
<dbReference type="CDD" id="cd05195">
    <property type="entry name" value="enoyl_red"/>
    <property type="match status" value="1"/>
</dbReference>
<dbReference type="Pfam" id="PF14765">
    <property type="entry name" value="PS-DH"/>
    <property type="match status" value="1"/>
</dbReference>
<evidence type="ECO:0000256" key="8">
    <source>
        <dbReference type="ARBA" id="ARBA00023268"/>
    </source>
</evidence>
<evidence type="ECO:0000259" key="13">
    <source>
        <dbReference type="PROSITE" id="PS52004"/>
    </source>
</evidence>
<dbReference type="Pfam" id="PF08659">
    <property type="entry name" value="KR"/>
    <property type="match status" value="4"/>
</dbReference>
<dbReference type="InterPro" id="IPR050091">
    <property type="entry name" value="PKS_NRPS_Biosynth_Enz"/>
</dbReference>
<dbReference type="Gene3D" id="3.40.47.10">
    <property type="match status" value="4"/>
</dbReference>
<keyword evidence="5" id="KW-0808">Transferase</keyword>
<dbReference type="PANTHER" id="PTHR43775:SF51">
    <property type="entry name" value="INACTIVE PHENOLPHTHIOCEROL SYNTHESIS POLYKETIDE SYNTHASE TYPE I PKS1-RELATED"/>
    <property type="match status" value="1"/>
</dbReference>
<feature type="domain" description="Ketosynthase family 3 (KS3)" evidence="13">
    <location>
        <begin position="33"/>
        <end position="459"/>
    </location>
</feature>
<dbReference type="InterPro" id="IPR016035">
    <property type="entry name" value="Acyl_Trfase/lysoPLipase"/>
</dbReference>
<evidence type="ECO:0000256" key="1">
    <source>
        <dbReference type="ARBA" id="ARBA00001957"/>
    </source>
</evidence>
<evidence type="ECO:0000256" key="3">
    <source>
        <dbReference type="ARBA" id="ARBA00022450"/>
    </source>
</evidence>
<keyword evidence="15" id="KW-0614">Plasmid</keyword>
<dbReference type="InterPro" id="IPR055123">
    <property type="entry name" value="SpnB-like_Rossmann"/>
</dbReference>
<evidence type="ECO:0000313" key="15">
    <source>
        <dbReference type="EMBL" id="QRF06480.1"/>
    </source>
</evidence>
<dbReference type="PROSITE" id="PS50075">
    <property type="entry name" value="CARRIER"/>
    <property type="match status" value="4"/>
</dbReference>
<dbReference type="CDD" id="cd08956">
    <property type="entry name" value="KR_3_FAS_SDR_x"/>
    <property type="match status" value="1"/>
</dbReference>
<feature type="domain" description="Ketosynthase family 3 (KS3)" evidence="13">
    <location>
        <begin position="3082"/>
        <end position="3499"/>
    </location>
</feature>
<dbReference type="InterPro" id="IPR009081">
    <property type="entry name" value="PP-bd_ACP"/>
</dbReference>
<dbReference type="InterPro" id="IPR016039">
    <property type="entry name" value="Thiolase-like"/>
</dbReference>
<dbReference type="SMART" id="SM00827">
    <property type="entry name" value="PKS_AT"/>
    <property type="match status" value="4"/>
</dbReference>
<dbReference type="PROSITE" id="PS52019">
    <property type="entry name" value="PKS_MFAS_DH"/>
    <property type="match status" value="1"/>
</dbReference>
<geneLocation type="plasmid" evidence="15 16">
    <name>unnamed</name>
</geneLocation>
<dbReference type="Pfam" id="PF08990">
    <property type="entry name" value="Docking"/>
    <property type="match status" value="1"/>
</dbReference>
<keyword evidence="6" id="KW-0677">Repeat</keyword>
<dbReference type="SMART" id="SM00826">
    <property type="entry name" value="PKS_DH"/>
    <property type="match status" value="1"/>
</dbReference>
<dbReference type="SUPFAM" id="SSF53901">
    <property type="entry name" value="Thiolase-like"/>
    <property type="match status" value="4"/>
</dbReference>
<organism evidence="15 16">
    <name type="scientific">Streptomyces koyangensis</name>
    <dbReference type="NCBI Taxonomy" id="188770"/>
    <lineage>
        <taxon>Bacteria</taxon>
        <taxon>Bacillati</taxon>
        <taxon>Actinomycetota</taxon>
        <taxon>Actinomycetes</taxon>
        <taxon>Kitasatosporales</taxon>
        <taxon>Streptomycetaceae</taxon>
        <taxon>Streptomyces</taxon>
        <taxon>Streptomyces aurantiacus group</taxon>
    </lineage>
</organism>
<dbReference type="InterPro" id="IPR013154">
    <property type="entry name" value="ADH-like_N"/>
</dbReference>
<evidence type="ECO:0000313" key="16">
    <source>
        <dbReference type="Proteomes" id="UP000596311"/>
    </source>
</evidence>
<dbReference type="InterPro" id="IPR018201">
    <property type="entry name" value="Ketoacyl_synth_AS"/>
</dbReference>
<dbReference type="InterPro" id="IPR020807">
    <property type="entry name" value="PKS_DH"/>
</dbReference>
<accession>A0ABX7ERI4</accession>
<dbReference type="PROSITE" id="PS00012">
    <property type="entry name" value="PHOSPHOPANTETHEINE"/>
    <property type="match status" value="4"/>
</dbReference>
<dbReference type="Pfam" id="PF13602">
    <property type="entry name" value="ADH_zinc_N_2"/>
    <property type="match status" value="1"/>
</dbReference>
<dbReference type="SUPFAM" id="SSF51735">
    <property type="entry name" value="NAD(P)-binding Rossmann-fold domains"/>
    <property type="match status" value="9"/>
</dbReference>
<feature type="region of interest" description="Disordered" evidence="11">
    <location>
        <begin position="5006"/>
        <end position="5043"/>
    </location>
</feature>
<feature type="domain" description="Ketosynthase family 3 (KS3)" evidence="13">
    <location>
        <begin position="1585"/>
        <end position="2001"/>
    </location>
</feature>
<dbReference type="Gene3D" id="3.10.129.110">
    <property type="entry name" value="Polyketide synthase dehydratase"/>
    <property type="match status" value="1"/>
</dbReference>
<dbReference type="Gene3D" id="3.40.50.11460">
    <property type="match status" value="1"/>
</dbReference>
<dbReference type="InterPro" id="IPR014043">
    <property type="entry name" value="Acyl_transferase_dom"/>
</dbReference>
<dbReference type="Pfam" id="PF00698">
    <property type="entry name" value="Acyl_transf_1"/>
    <property type="match status" value="4"/>
</dbReference>
<feature type="region of interest" description="N-terminal hotdog fold" evidence="10">
    <location>
        <begin position="5483"/>
        <end position="5607"/>
    </location>
</feature>
<comment type="pathway">
    <text evidence="2">Antibiotic biosynthesis.</text>
</comment>
<keyword evidence="9" id="KW-0012">Acyltransferase</keyword>
<dbReference type="InterPro" id="IPR020841">
    <property type="entry name" value="PKS_Beta-ketoAc_synthase_dom"/>
</dbReference>
<dbReference type="Pfam" id="PF00109">
    <property type="entry name" value="ketoacyl-synt"/>
    <property type="match status" value="4"/>
</dbReference>
<dbReference type="Gene3D" id="3.90.180.10">
    <property type="entry name" value="Medium-chain alcohol dehydrogenases, catalytic domain"/>
    <property type="match status" value="1"/>
</dbReference>
<dbReference type="EMBL" id="CP049946">
    <property type="protein sequence ID" value="QRF06480.1"/>
    <property type="molecule type" value="Genomic_DNA"/>
</dbReference>
<feature type="domain" description="Ketosynthase family 3 (KS3)" evidence="13">
    <location>
        <begin position="4582"/>
        <end position="5003"/>
    </location>
</feature>
<keyword evidence="4" id="KW-0597">Phosphoprotein</keyword>
<keyword evidence="7" id="KW-0045">Antibiotic biosynthesis</keyword>
<evidence type="ECO:0000256" key="7">
    <source>
        <dbReference type="ARBA" id="ARBA00023194"/>
    </source>
</evidence>
<feature type="compositionally biased region" description="Polar residues" evidence="11">
    <location>
        <begin position="5574"/>
        <end position="5583"/>
    </location>
</feature>
<dbReference type="Pfam" id="PF21089">
    <property type="entry name" value="PKS_DH_N"/>
    <property type="match status" value="1"/>
</dbReference>
<dbReference type="Gene3D" id="6.10.140.1830">
    <property type="match status" value="2"/>
</dbReference>
<dbReference type="Pfam" id="PF00550">
    <property type="entry name" value="PP-binding"/>
    <property type="match status" value="4"/>
</dbReference>
<dbReference type="PROSITE" id="PS00606">
    <property type="entry name" value="KS3_1"/>
    <property type="match status" value="3"/>
</dbReference>
<feature type="domain" description="PKS/mFAS DH" evidence="14">
    <location>
        <begin position="5483"/>
        <end position="5760"/>
    </location>
</feature>
<keyword evidence="8" id="KW-0511">Multifunctional enzyme</keyword>
<evidence type="ECO:0000256" key="5">
    <source>
        <dbReference type="ARBA" id="ARBA00022679"/>
    </source>
</evidence>
<dbReference type="SMART" id="SM00823">
    <property type="entry name" value="PKS_PP"/>
    <property type="match status" value="4"/>
</dbReference>
<dbReference type="SUPFAM" id="SSF47336">
    <property type="entry name" value="ACP-like"/>
    <property type="match status" value="4"/>
</dbReference>
<dbReference type="InterPro" id="IPR002364">
    <property type="entry name" value="Quin_OxRdtase/zeta-crystal_CS"/>
</dbReference>
<dbReference type="InterPro" id="IPR041618">
    <property type="entry name" value="PKS_DE"/>
</dbReference>
<dbReference type="SMART" id="SM00829">
    <property type="entry name" value="PKS_ER"/>
    <property type="match status" value="1"/>
</dbReference>
<comment type="cofactor">
    <cofactor evidence="1">
        <name>pantetheine 4'-phosphate</name>
        <dbReference type="ChEBI" id="CHEBI:47942"/>
    </cofactor>
</comment>
<evidence type="ECO:0000259" key="14">
    <source>
        <dbReference type="PROSITE" id="PS52019"/>
    </source>
</evidence>
<dbReference type="PROSITE" id="PS52004">
    <property type="entry name" value="KS3_2"/>
    <property type="match status" value="4"/>
</dbReference>
<protein>
    <submittedName>
        <fullName evidence="15">SDR family NAD(P)-dependent oxidoreductase</fullName>
    </submittedName>
</protein>
<proteinExistence type="predicted"/>
<dbReference type="Gene3D" id="1.10.1200.10">
    <property type="entry name" value="ACP-like"/>
    <property type="match status" value="4"/>
</dbReference>
<dbReference type="InterPro" id="IPR014030">
    <property type="entry name" value="Ketoacyl_synth_N"/>
</dbReference>
<feature type="domain" description="Carrier" evidence="12">
    <location>
        <begin position="1492"/>
        <end position="1568"/>
    </location>
</feature>
<dbReference type="InterPro" id="IPR011032">
    <property type="entry name" value="GroES-like_sf"/>
</dbReference>
<dbReference type="InterPro" id="IPR049551">
    <property type="entry name" value="PKS_DH_C"/>
</dbReference>
<feature type="domain" description="Carrier" evidence="12">
    <location>
        <begin position="2986"/>
        <end position="3061"/>
    </location>
</feature>
<dbReference type="SMART" id="SM00825">
    <property type="entry name" value="PKS_KS"/>
    <property type="match status" value="4"/>
</dbReference>
<dbReference type="Pfam" id="PF08240">
    <property type="entry name" value="ADH_N"/>
    <property type="match status" value="1"/>
</dbReference>
<dbReference type="InterPro" id="IPR036291">
    <property type="entry name" value="NAD(P)-bd_dom_sf"/>
</dbReference>
<dbReference type="RefSeq" id="WP_203216765.1">
    <property type="nucleotide sequence ID" value="NZ_CP049946.1"/>
</dbReference>
<dbReference type="Gene3D" id="3.40.366.10">
    <property type="entry name" value="Malonyl-Coenzyme A Acyl Carrier Protein, domain 2"/>
    <property type="match status" value="4"/>
</dbReference>
<dbReference type="SUPFAM" id="SSF52151">
    <property type="entry name" value="FabD/lysophospholipase-like"/>
    <property type="match status" value="4"/>
</dbReference>
<evidence type="ECO:0000259" key="12">
    <source>
        <dbReference type="PROSITE" id="PS50075"/>
    </source>
</evidence>
<dbReference type="Pfam" id="PF18369">
    <property type="entry name" value="PKS_DE"/>
    <property type="match status" value="3"/>
</dbReference>
<dbReference type="InterPro" id="IPR049552">
    <property type="entry name" value="PKS_DH_N"/>
</dbReference>
<dbReference type="InterPro" id="IPR042104">
    <property type="entry name" value="PKS_dehydratase_sf"/>
</dbReference>
<dbReference type="Gene3D" id="3.40.50.720">
    <property type="entry name" value="NAD(P)-binding Rossmann-like Domain"/>
    <property type="match status" value="4"/>
</dbReference>
<dbReference type="NCBIfam" id="NF045894">
    <property type="entry name" value="PKS_plus_SDR"/>
    <property type="match status" value="3"/>
</dbReference>
<dbReference type="SMART" id="SM01294">
    <property type="entry name" value="PKS_PP_betabranch"/>
    <property type="match status" value="4"/>
</dbReference>
<feature type="domain" description="Carrier" evidence="12">
    <location>
        <begin position="4480"/>
        <end position="4555"/>
    </location>
</feature>
<dbReference type="CDD" id="cd08952">
    <property type="entry name" value="KR_1_SDR_x"/>
    <property type="match status" value="3"/>
</dbReference>
<dbReference type="SUPFAM" id="SSF50129">
    <property type="entry name" value="GroES-like"/>
    <property type="match status" value="1"/>
</dbReference>
<dbReference type="Pfam" id="PF16197">
    <property type="entry name" value="KAsynt_C_assoc"/>
    <property type="match status" value="2"/>
</dbReference>
<dbReference type="Gene3D" id="3.30.70.3290">
    <property type="match status" value="4"/>
</dbReference>
<dbReference type="InterPro" id="IPR006162">
    <property type="entry name" value="Ppantetheine_attach_site"/>
</dbReference>
<dbReference type="Pfam" id="PF22621">
    <property type="entry name" value="CurL-like_PKS_C"/>
    <property type="match status" value="1"/>
</dbReference>
<evidence type="ECO:0000256" key="4">
    <source>
        <dbReference type="ARBA" id="ARBA00022553"/>
    </source>
</evidence>
<dbReference type="InterPro" id="IPR020806">
    <property type="entry name" value="PKS_PP-bd"/>
</dbReference>
<dbReference type="Pfam" id="PF22953">
    <property type="entry name" value="SpnB_Rossmann"/>
    <property type="match status" value="1"/>
</dbReference>
<dbReference type="PROSITE" id="PS01162">
    <property type="entry name" value="QOR_ZETA_CRYSTAL"/>
    <property type="match status" value="1"/>
</dbReference>
<feature type="region of interest" description="C-terminal hotdog fold" evidence="10">
    <location>
        <begin position="5623"/>
        <end position="5760"/>
    </location>
</feature>
<dbReference type="PANTHER" id="PTHR43775">
    <property type="entry name" value="FATTY ACID SYNTHASE"/>
    <property type="match status" value="1"/>
</dbReference>